<dbReference type="InterPro" id="IPR003578">
    <property type="entry name" value="Small_GTPase_Rho"/>
</dbReference>
<keyword evidence="1" id="KW-0547">Nucleotide-binding</keyword>
<protein>
    <submittedName>
        <fullName evidence="4">Ras-related protein ced-10-like</fullName>
    </submittedName>
</protein>
<dbReference type="InterPro" id="IPR005225">
    <property type="entry name" value="Small_GTP-bd"/>
</dbReference>
<dbReference type="PROSITE" id="PS51420">
    <property type="entry name" value="RHO"/>
    <property type="match status" value="1"/>
</dbReference>
<dbReference type="Pfam" id="PF00071">
    <property type="entry name" value="Ras"/>
    <property type="match status" value="1"/>
</dbReference>
<dbReference type="InterPro" id="IPR001806">
    <property type="entry name" value="Small_GTPase"/>
</dbReference>
<dbReference type="NCBIfam" id="TIGR00231">
    <property type="entry name" value="small_GTP"/>
    <property type="match status" value="1"/>
</dbReference>
<dbReference type="SMART" id="SM00175">
    <property type="entry name" value="RAB"/>
    <property type="match status" value="1"/>
</dbReference>
<dbReference type="Proteomes" id="UP000695000">
    <property type="component" value="Unplaced"/>
</dbReference>
<dbReference type="SUPFAM" id="SSF52540">
    <property type="entry name" value="P-loop containing nucleoside triphosphate hydrolases"/>
    <property type="match status" value="1"/>
</dbReference>
<sequence>MTTESVSITVVGDGVVGKTCLLMRYATGHEPDFDSYVPTVFDDFKEEITVDGKTINLKLWDTAGQEDYERIRSLCYKQTDLFIVCYALNCITSAKNCKHKWKKELSRYKKPIVLIGTKLDLIEDTTMAYNFGTELLKDMKVSGLFFTSAKTGEGVREAITESVRIAIKKRKKTSCVLL</sequence>
<dbReference type="PRINTS" id="PR00449">
    <property type="entry name" value="RASTRNSFRMNG"/>
</dbReference>
<evidence type="ECO:0000313" key="3">
    <source>
        <dbReference type="Proteomes" id="UP000695000"/>
    </source>
</evidence>
<evidence type="ECO:0000256" key="2">
    <source>
        <dbReference type="ARBA" id="ARBA00023134"/>
    </source>
</evidence>
<dbReference type="CDD" id="cd00157">
    <property type="entry name" value="Rho"/>
    <property type="match status" value="1"/>
</dbReference>
<dbReference type="GeneID" id="108563214"/>
<dbReference type="InterPro" id="IPR027417">
    <property type="entry name" value="P-loop_NTPase"/>
</dbReference>
<dbReference type="SMART" id="SM00173">
    <property type="entry name" value="RAS"/>
    <property type="match status" value="1"/>
</dbReference>
<dbReference type="PROSITE" id="PS51419">
    <property type="entry name" value="RAB"/>
    <property type="match status" value="1"/>
</dbReference>
<name>A0ABM1MRX3_NICVS</name>
<organism evidence="3 4">
    <name type="scientific">Nicrophorus vespilloides</name>
    <name type="common">Boreal carrion beetle</name>
    <dbReference type="NCBI Taxonomy" id="110193"/>
    <lineage>
        <taxon>Eukaryota</taxon>
        <taxon>Metazoa</taxon>
        <taxon>Ecdysozoa</taxon>
        <taxon>Arthropoda</taxon>
        <taxon>Hexapoda</taxon>
        <taxon>Insecta</taxon>
        <taxon>Pterygota</taxon>
        <taxon>Neoptera</taxon>
        <taxon>Endopterygota</taxon>
        <taxon>Coleoptera</taxon>
        <taxon>Polyphaga</taxon>
        <taxon>Staphyliniformia</taxon>
        <taxon>Silphidae</taxon>
        <taxon>Nicrophorinae</taxon>
        <taxon>Nicrophorus</taxon>
    </lineage>
</organism>
<keyword evidence="3" id="KW-1185">Reference proteome</keyword>
<evidence type="ECO:0000313" key="4">
    <source>
        <dbReference type="RefSeq" id="XP_017777323.1"/>
    </source>
</evidence>
<dbReference type="Gene3D" id="3.40.50.300">
    <property type="entry name" value="P-loop containing nucleotide triphosphate hydrolases"/>
    <property type="match status" value="1"/>
</dbReference>
<evidence type="ECO:0000256" key="1">
    <source>
        <dbReference type="ARBA" id="ARBA00022741"/>
    </source>
</evidence>
<dbReference type="PANTHER" id="PTHR24072">
    <property type="entry name" value="RHO FAMILY GTPASE"/>
    <property type="match status" value="1"/>
</dbReference>
<accession>A0ABM1MRX3</accession>
<keyword evidence="2" id="KW-0342">GTP-binding</keyword>
<dbReference type="PROSITE" id="PS51421">
    <property type="entry name" value="RAS"/>
    <property type="match status" value="1"/>
</dbReference>
<dbReference type="SMART" id="SM00174">
    <property type="entry name" value="RHO"/>
    <property type="match status" value="1"/>
</dbReference>
<proteinExistence type="predicted"/>
<dbReference type="RefSeq" id="XP_017777323.1">
    <property type="nucleotide sequence ID" value="XM_017921834.1"/>
</dbReference>
<reference evidence="4" key="1">
    <citation type="submission" date="2025-08" db="UniProtKB">
        <authorList>
            <consortium name="RefSeq"/>
        </authorList>
    </citation>
    <scope>IDENTIFICATION</scope>
    <source>
        <tissue evidence="4">Whole Larva</tissue>
    </source>
</reference>
<gene>
    <name evidence="4" type="primary">LOC108563214</name>
</gene>